<sequence>MTGVVDQCLWVSPSEVSPRLAETSAQRFARSIADRCQVEVIGLRVWGLGLSDPYDLTTEVAAVEQAAADLGWSRYHLVGFSAGATVAFVSARANPRAVRTVAGFEPATIGDDGWSPVETRWRRDLARVRQLVPRQRQQAFRRLLMAPGQAVPSNLPAPPIWDARTDRLEDVLADVGFLSADLAGVTQPALISSGALSNPRFARLAERLVDVLPHAESVLFEGCSHLAPPHRVARHQFADELIKLWGRG</sequence>
<protein>
    <submittedName>
        <fullName evidence="1">Pimeloyl-ACP methyl ester carboxylesterase</fullName>
    </submittedName>
</protein>
<organism evidence="1 2">
    <name type="scientific">Kribbella steppae</name>
    <dbReference type="NCBI Taxonomy" id="2512223"/>
    <lineage>
        <taxon>Bacteria</taxon>
        <taxon>Bacillati</taxon>
        <taxon>Actinomycetota</taxon>
        <taxon>Actinomycetes</taxon>
        <taxon>Propionibacteriales</taxon>
        <taxon>Kribbellaceae</taxon>
        <taxon>Kribbella</taxon>
    </lineage>
</organism>
<reference evidence="1 2" key="1">
    <citation type="journal article" date="2015" name="Stand. Genomic Sci.">
        <title>Genomic Encyclopedia of Bacterial and Archaeal Type Strains, Phase III: the genomes of soil and plant-associated and newly described type strains.</title>
        <authorList>
            <person name="Whitman W.B."/>
            <person name="Woyke T."/>
            <person name="Klenk H.P."/>
            <person name="Zhou Y."/>
            <person name="Lilburn T.G."/>
            <person name="Beck B.J."/>
            <person name="De Vos P."/>
            <person name="Vandamme P."/>
            <person name="Eisen J.A."/>
            <person name="Garrity G."/>
            <person name="Hugenholtz P."/>
            <person name="Kyrpides N.C."/>
        </authorList>
    </citation>
    <scope>NUCLEOTIDE SEQUENCE [LARGE SCALE GENOMIC DNA]</scope>
    <source>
        <strain evidence="1 2">VKM Ac-2572</strain>
    </source>
</reference>
<dbReference type="EMBL" id="SLWN01000021">
    <property type="protein sequence ID" value="TCO15646.1"/>
    <property type="molecule type" value="Genomic_DNA"/>
</dbReference>
<dbReference type="Gene3D" id="3.40.50.1820">
    <property type="entry name" value="alpha/beta hydrolase"/>
    <property type="match status" value="1"/>
</dbReference>
<evidence type="ECO:0000313" key="1">
    <source>
        <dbReference type="EMBL" id="TCO15646.1"/>
    </source>
</evidence>
<accession>A0A4R2GYG4</accession>
<gene>
    <name evidence="1" type="ORF">EV652_12119</name>
</gene>
<dbReference type="InterPro" id="IPR029058">
    <property type="entry name" value="AB_hydrolase_fold"/>
</dbReference>
<dbReference type="OrthoDB" id="4924463at2"/>
<dbReference type="Proteomes" id="UP000294508">
    <property type="component" value="Unassembled WGS sequence"/>
</dbReference>
<comment type="caution">
    <text evidence="1">The sequence shown here is derived from an EMBL/GenBank/DDBJ whole genome shotgun (WGS) entry which is preliminary data.</text>
</comment>
<dbReference type="AlphaFoldDB" id="A0A4R2GYG4"/>
<proteinExistence type="predicted"/>
<name>A0A4R2GYG4_9ACTN</name>
<dbReference type="SUPFAM" id="SSF53474">
    <property type="entry name" value="alpha/beta-Hydrolases"/>
    <property type="match status" value="1"/>
</dbReference>
<evidence type="ECO:0000313" key="2">
    <source>
        <dbReference type="Proteomes" id="UP000294508"/>
    </source>
</evidence>
<dbReference type="RefSeq" id="WP_132215520.1">
    <property type="nucleotide sequence ID" value="NZ_SLWN01000021.1"/>
</dbReference>
<keyword evidence="2" id="KW-1185">Reference proteome</keyword>